<sequence>MADVEASRGGAAGKRRGGVTHGYGEQRGWTPWLVPLILAACVAVFVVEMYVNNCPAHSQAYGSCSARFLHRFSFQPVRQNPLLGPSASSLEKMGALQWSKVVHQHQAWRLVTCIWLHAGLIHLLTNMLCLLFVGIRLEQQFGFARIGSIYLLSGIGGALLSALLLRNGISVGASGSLFGLLGAMVSELIINWTIYSNRAAALSILIVIVAINLGIGLFPHVDNFAHIGGFLSGFLLGFVLLIRPQFGWMEREDHLPFPAQISSKYKAYQYVLWLIALLLLVAGFVVGLVMLFTGVNGNDRCHWCHYLNCVPTSSLSLDASEVSLQKLLSLVAERLIDSNSNVQDKNDEYVNNQQQNISDAIDLLPRLATGIDVNLHFRKIDDFEFTRECAIFDLVDIGLYHGWIVDPQDVYTAAAIGSKSYNTLVAELVAFEARKCEADNKGKEEGDCVDFVVSTTATLGVPSPSLSRGKSFDDHWVSNPVEQPGSNGNIQEEEELMKALNLPRAEVSEPSSASMLGLDGKVDIQISTSQAHADTLGIQATDAPHTIQQPRGKDDIQEEEKLMKALNLSTVEVSELSSVSLSGLNGKEHIQIPMSETCVDSSVVEATAVHHETNQSVSQGCNESLSLKGNMSSEDGPLLSNETTEIHSGSLLFNEATEIHRKEEAPEGPLVNERYSKSEEIGTAMPDQAPNVESSSLGSSDRCCSYQDLVNVSVNDPGSLSTDAESSLQSSNGKELSEFSAIAASSVQEHEPIYEGEETIFESGILSYANREPVYEGEIVLAEQAEKKEDCHTVNIRDVVDHKQWQLIKNFLEHNASQLTIYGLFCLQEDLKERELCVFFRNNHFSTMFKFNGELYLLATDQGYMNQPDLVWEKLNEVNGDTVFMTGHFTEFKADNQVHDSWNEQSAVTSTADYLAELESSDPSSSAFRHMKLLIYCTPKHRDCRRPGTPVRFKGASQKRKRNAASCEVCNTVMFTFLSFGVDNMKRILLQ</sequence>
<dbReference type="AlphaFoldDB" id="A0A8J5EB53"/>
<evidence type="ECO:0000256" key="7">
    <source>
        <dbReference type="ARBA" id="ARBA00023136"/>
    </source>
</evidence>
<comment type="caution">
    <text evidence="11">The sequence shown here is derived from an EMBL/GenBank/DDBJ whole genome shotgun (WGS) entry which is preliminary data.</text>
</comment>
<comment type="function">
    <text evidence="8">Serine protease involved in intramembrane proteolysis.</text>
</comment>
<evidence type="ECO:0000259" key="9">
    <source>
        <dbReference type="Pfam" id="PF01694"/>
    </source>
</evidence>
<feature type="transmembrane region" description="Helical" evidence="8">
    <location>
        <begin position="270"/>
        <end position="292"/>
    </location>
</feature>
<evidence type="ECO:0000256" key="2">
    <source>
        <dbReference type="ARBA" id="ARBA00004141"/>
    </source>
</evidence>
<dbReference type="InterPro" id="IPR002610">
    <property type="entry name" value="Peptidase_S54_rhomboid-like"/>
</dbReference>
<feature type="domain" description="MINDY deubiquitinase" evidence="10">
    <location>
        <begin position="318"/>
        <end position="442"/>
    </location>
</feature>
<dbReference type="GO" id="GO:0006508">
    <property type="term" value="P:proteolysis"/>
    <property type="evidence" value="ECO:0007669"/>
    <property type="project" value="UniProtKB-KW"/>
</dbReference>
<dbReference type="EMBL" id="JACMSC010000021">
    <property type="protein sequence ID" value="KAG6469937.1"/>
    <property type="molecule type" value="Genomic_DNA"/>
</dbReference>
<keyword evidence="12" id="KW-1185">Reference proteome</keyword>
<keyword evidence="6 8" id="KW-1133">Transmembrane helix</keyword>
<dbReference type="EC" id="3.4.21.105" evidence="8"/>
<evidence type="ECO:0000259" key="10">
    <source>
        <dbReference type="Pfam" id="PF04424"/>
    </source>
</evidence>
<dbReference type="Gene3D" id="1.20.1540.10">
    <property type="entry name" value="Rhomboid-like"/>
    <property type="match status" value="1"/>
</dbReference>
<reference evidence="11 12" key="1">
    <citation type="submission" date="2020-08" db="EMBL/GenBank/DDBJ databases">
        <title>Plant Genome Project.</title>
        <authorList>
            <person name="Zhang R.-G."/>
        </authorList>
    </citation>
    <scope>NUCLEOTIDE SEQUENCE [LARGE SCALE GENOMIC DNA]</scope>
    <source>
        <tissue evidence="11">Rhizome</tissue>
    </source>
</reference>
<dbReference type="GO" id="GO:1990380">
    <property type="term" value="F:K48-linked deubiquitinase activity"/>
    <property type="evidence" value="ECO:0007669"/>
    <property type="project" value="InterPro"/>
</dbReference>
<dbReference type="GO" id="GO:0005737">
    <property type="term" value="C:cytoplasm"/>
    <property type="evidence" value="ECO:0007669"/>
    <property type="project" value="UniProtKB-ARBA"/>
</dbReference>
<dbReference type="Pfam" id="PF01694">
    <property type="entry name" value="Rhomboid"/>
    <property type="match status" value="1"/>
</dbReference>
<feature type="transmembrane region" description="Helical" evidence="8">
    <location>
        <begin position="114"/>
        <end position="135"/>
    </location>
</feature>
<keyword evidence="4 8" id="KW-0812">Transmembrane</keyword>
<feature type="transmembrane region" description="Helical" evidence="8">
    <location>
        <begin position="224"/>
        <end position="242"/>
    </location>
</feature>
<organism evidence="11 12">
    <name type="scientific">Zingiber officinale</name>
    <name type="common">Ginger</name>
    <name type="synonym">Amomum zingiber</name>
    <dbReference type="NCBI Taxonomy" id="94328"/>
    <lineage>
        <taxon>Eukaryota</taxon>
        <taxon>Viridiplantae</taxon>
        <taxon>Streptophyta</taxon>
        <taxon>Embryophyta</taxon>
        <taxon>Tracheophyta</taxon>
        <taxon>Spermatophyta</taxon>
        <taxon>Magnoliopsida</taxon>
        <taxon>Liliopsida</taxon>
        <taxon>Zingiberales</taxon>
        <taxon>Zingiberaceae</taxon>
        <taxon>Zingiber</taxon>
    </lineage>
</organism>
<evidence type="ECO:0000256" key="5">
    <source>
        <dbReference type="ARBA" id="ARBA00022801"/>
    </source>
</evidence>
<keyword evidence="7 8" id="KW-0472">Membrane</keyword>
<feature type="transmembrane region" description="Helical" evidence="8">
    <location>
        <begin position="171"/>
        <end position="192"/>
    </location>
</feature>
<dbReference type="SUPFAM" id="SSF144091">
    <property type="entry name" value="Rhomboid-like"/>
    <property type="match status" value="1"/>
</dbReference>
<evidence type="ECO:0000256" key="1">
    <source>
        <dbReference type="ARBA" id="ARBA00000156"/>
    </source>
</evidence>
<feature type="domain" description="Peptidase S54 rhomboid" evidence="9">
    <location>
        <begin position="105"/>
        <end position="241"/>
    </location>
</feature>
<dbReference type="Proteomes" id="UP000734854">
    <property type="component" value="Unassembled WGS sequence"/>
</dbReference>
<dbReference type="InterPro" id="IPR033979">
    <property type="entry name" value="MINDY_domain"/>
</dbReference>
<dbReference type="Pfam" id="PF04424">
    <property type="entry name" value="MINDY_DUB"/>
    <property type="match status" value="2"/>
</dbReference>
<dbReference type="InterPro" id="IPR035952">
    <property type="entry name" value="Rhomboid-like_sf"/>
</dbReference>
<dbReference type="GO" id="GO:0004843">
    <property type="term" value="F:cysteine-type deubiquitinase activity"/>
    <property type="evidence" value="ECO:0007669"/>
    <property type="project" value="InterPro"/>
</dbReference>
<dbReference type="GO" id="GO:0012505">
    <property type="term" value="C:endomembrane system"/>
    <property type="evidence" value="ECO:0007669"/>
    <property type="project" value="UniProtKB-ARBA"/>
</dbReference>
<name>A0A8J5EB53_ZINOF</name>
<dbReference type="GO" id="GO:0004252">
    <property type="term" value="F:serine-type endopeptidase activity"/>
    <property type="evidence" value="ECO:0007669"/>
    <property type="project" value="InterPro"/>
</dbReference>
<dbReference type="PANTHER" id="PTHR22936">
    <property type="entry name" value="RHOMBOID-RELATED"/>
    <property type="match status" value="1"/>
</dbReference>
<keyword evidence="8" id="KW-0645">Protease</keyword>
<dbReference type="FunFam" id="1.20.1540.10:FF:000019">
    <property type="entry name" value="RHOMBOID-like protein"/>
    <property type="match status" value="1"/>
</dbReference>
<dbReference type="InterPro" id="IPR022764">
    <property type="entry name" value="Peptidase_S54_rhomboid_dom"/>
</dbReference>
<protein>
    <recommendedName>
        <fullName evidence="8">RHOMBOID-like protein</fullName>
        <ecNumber evidence="8">3.4.21.105</ecNumber>
    </recommendedName>
</protein>
<evidence type="ECO:0000256" key="3">
    <source>
        <dbReference type="ARBA" id="ARBA00009045"/>
    </source>
</evidence>
<comment type="catalytic activity">
    <reaction evidence="1 8">
        <text>Cleaves type-1 transmembrane domains using a catalytic dyad composed of serine and histidine that are contributed by different transmembrane domains.</text>
        <dbReference type="EC" id="3.4.21.105"/>
    </reaction>
</comment>
<comment type="subcellular location">
    <subcellularLocation>
        <location evidence="2 8">Membrane</location>
        <topology evidence="2 8">Multi-pass membrane protein</topology>
    </subcellularLocation>
</comment>
<accession>A0A8J5EB53</accession>
<dbReference type="GO" id="GO:0016020">
    <property type="term" value="C:membrane"/>
    <property type="evidence" value="ECO:0007669"/>
    <property type="project" value="UniProtKB-SubCell"/>
</dbReference>
<feature type="transmembrane region" description="Helical" evidence="8">
    <location>
        <begin position="32"/>
        <end position="51"/>
    </location>
</feature>
<comment type="similarity">
    <text evidence="3 8">Belongs to the peptidase S54 family.</text>
</comment>
<feature type="transmembrane region" description="Helical" evidence="8">
    <location>
        <begin position="199"/>
        <end position="218"/>
    </location>
</feature>
<evidence type="ECO:0000256" key="8">
    <source>
        <dbReference type="RuleBase" id="RU362115"/>
    </source>
</evidence>
<feature type="transmembrane region" description="Helical" evidence="8">
    <location>
        <begin position="147"/>
        <end position="165"/>
    </location>
</feature>
<dbReference type="PANTHER" id="PTHR22936:SF103">
    <property type="entry name" value="RHOMBOID-LIKE PROTEIN"/>
    <property type="match status" value="1"/>
</dbReference>
<gene>
    <name evidence="11" type="ORF">ZIOFF_070872</name>
</gene>
<proteinExistence type="inferred from homology"/>
<evidence type="ECO:0000256" key="4">
    <source>
        <dbReference type="ARBA" id="ARBA00022692"/>
    </source>
</evidence>
<keyword evidence="5 8" id="KW-0378">Hydrolase</keyword>
<evidence type="ECO:0000256" key="6">
    <source>
        <dbReference type="ARBA" id="ARBA00022989"/>
    </source>
</evidence>
<feature type="domain" description="MINDY deubiquitinase" evidence="10">
    <location>
        <begin position="705"/>
        <end position="889"/>
    </location>
</feature>
<keyword evidence="8" id="KW-0720">Serine protease</keyword>
<evidence type="ECO:0000313" key="11">
    <source>
        <dbReference type="EMBL" id="KAG6469937.1"/>
    </source>
</evidence>
<evidence type="ECO:0000313" key="12">
    <source>
        <dbReference type="Proteomes" id="UP000734854"/>
    </source>
</evidence>